<dbReference type="PANTHER" id="PTHR43591:SF24">
    <property type="entry name" value="2-METHOXY-6-POLYPRENYL-1,4-BENZOQUINOL METHYLASE, MITOCHONDRIAL"/>
    <property type="match status" value="1"/>
</dbReference>
<evidence type="ECO:0000313" key="3">
    <source>
        <dbReference type="Proteomes" id="UP000789405"/>
    </source>
</evidence>
<dbReference type="EMBL" id="CAJVPY010015133">
    <property type="protein sequence ID" value="CAG8750148.1"/>
    <property type="molecule type" value="Genomic_DNA"/>
</dbReference>
<name>A0A9N9NPP5_9GLOM</name>
<dbReference type="AlphaFoldDB" id="A0A9N9NPP5"/>
<dbReference type="Pfam" id="PF13649">
    <property type="entry name" value="Methyltransf_25"/>
    <property type="match status" value="1"/>
</dbReference>
<dbReference type="PANTHER" id="PTHR43591">
    <property type="entry name" value="METHYLTRANSFERASE"/>
    <property type="match status" value="1"/>
</dbReference>
<evidence type="ECO:0000313" key="2">
    <source>
        <dbReference type="EMBL" id="CAG8750148.1"/>
    </source>
</evidence>
<protein>
    <submittedName>
        <fullName evidence="2">1139_t:CDS:1</fullName>
    </submittedName>
</protein>
<dbReference type="SUPFAM" id="SSF53335">
    <property type="entry name" value="S-adenosyl-L-methionine-dependent methyltransferases"/>
    <property type="match status" value="1"/>
</dbReference>
<dbReference type="InterPro" id="IPR029063">
    <property type="entry name" value="SAM-dependent_MTases_sf"/>
</dbReference>
<dbReference type="CDD" id="cd02440">
    <property type="entry name" value="AdoMet_MTases"/>
    <property type="match status" value="1"/>
</dbReference>
<keyword evidence="3" id="KW-1185">Reference proteome</keyword>
<accession>A0A9N9NPP5</accession>
<gene>
    <name evidence="2" type="ORF">DERYTH_LOCUS16818</name>
</gene>
<dbReference type="InterPro" id="IPR041698">
    <property type="entry name" value="Methyltransf_25"/>
</dbReference>
<reference evidence="2" key="1">
    <citation type="submission" date="2021-06" db="EMBL/GenBank/DDBJ databases">
        <authorList>
            <person name="Kallberg Y."/>
            <person name="Tangrot J."/>
            <person name="Rosling A."/>
        </authorList>
    </citation>
    <scope>NUCLEOTIDE SEQUENCE</scope>
    <source>
        <strain evidence="2">MA453B</strain>
    </source>
</reference>
<proteinExistence type="predicted"/>
<dbReference type="Gene3D" id="3.40.50.150">
    <property type="entry name" value="Vaccinia Virus protein VP39"/>
    <property type="match status" value="1"/>
</dbReference>
<sequence length="317" mass="36530">MEKFTKFKLKNSKKKETLKSDNLDEITNPLLEKFKVCHGRTFLNNSLESNYYFPCDKETIEIGALGHLTRKQLWDGNYSSPTEEKLLSGATVLEIGCGGGYWTVEMALDYPSSTFVGIDINSDLFPSDNQRPSNVGFLECNVILGIPFPLNTFDFVFVCNMWAAFTEPQWDQLIKEIVRVLKYDGWLEMVEGDPMFKNTGKTLKSIVEVSVEPFYKEKGISPDVINLLPKFIEQNNELTDFGYSKVNAPLGDWNGYFGFVMLKSVRKFMEEFAYMPDTIIVSKEQFLRMLDDFEKEACEIKTSMDLYRFFARKVQIN</sequence>
<organism evidence="2 3">
    <name type="scientific">Dentiscutata erythropus</name>
    <dbReference type="NCBI Taxonomy" id="1348616"/>
    <lineage>
        <taxon>Eukaryota</taxon>
        <taxon>Fungi</taxon>
        <taxon>Fungi incertae sedis</taxon>
        <taxon>Mucoromycota</taxon>
        <taxon>Glomeromycotina</taxon>
        <taxon>Glomeromycetes</taxon>
        <taxon>Diversisporales</taxon>
        <taxon>Gigasporaceae</taxon>
        <taxon>Dentiscutata</taxon>
    </lineage>
</organism>
<comment type="caution">
    <text evidence="2">The sequence shown here is derived from an EMBL/GenBank/DDBJ whole genome shotgun (WGS) entry which is preliminary data.</text>
</comment>
<dbReference type="GO" id="GO:0008168">
    <property type="term" value="F:methyltransferase activity"/>
    <property type="evidence" value="ECO:0007669"/>
    <property type="project" value="TreeGrafter"/>
</dbReference>
<dbReference type="OrthoDB" id="2013972at2759"/>
<dbReference type="Proteomes" id="UP000789405">
    <property type="component" value="Unassembled WGS sequence"/>
</dbReference>
<feature type="domain" description="Methyltransferase" evidence="1">
    <location>
        <begin position="92"/>
        <end position="185"/>
    </location>
</feature>
<evidence type="ECO:0000259" key="1">
    <source>
        <dbReference type="Pfam" id="PF13649"/>
    </source>
</evidence>